<sequence>MLTALTKDNQLVIADKKLRKKDLYFCPACHNQVRLRRGKILLPHFAHRQNAACFALLENESERHLVGKLAILNFFKGANLEGDLEVYFPAIQQRPDVLLTNGQHQTAIEFQCSPLSAERHKQRNKGYQSLKIPVIWILGEPYLERKLTGDKIAQFAYFRKNLGIYLLYWRSEFQVLEVHYQVKIDCSQKIYYQVMQFSTYYDYAKWLSSAQISVGASKGNLSVYRKLMKQIQTGIFYNSTNYRSWQNYCYVRGSSLMQIPRWLFQDLQMKPLFRQSNIIWEKLVIVTIQADYHNELLPKDYLNICRRITDLLGGPYNFLQIPNAEKWYDEFYKKFYMMLIQNLMLKIKNKSAM</sequence>
<organism evidence="3 4">
    <name type="scientific">Secundilactobacillus malefermentans</name>
    <dbReference type="NCBI Taxonomy" id="176292"/>
    <lineage>
        <taxon>Bacteria</taxon>
        <taxon>Bacillati</taxon>
        <taxon>Bacillota</taxon>
        <taxon>Bacilli</taxon>
        <taxon>Lactobacillales</taxon>
        <taxon>Lactobacillaceae</taxon>
        <taxon>Secundilactobacillus</taxon>
    </lineage>
</organism>
<dbReference type="InterPro" id="IPR010330">
    <property type="entry name" value="CoiA_nuc"/>
</dbReference>
<accession>A0A4R5NTQ7</accession>
<dbReference type="Pfam" id="PF06054">
    <property type="entry name" value="CoiA_nuc"/>
    <property type="match status" value="1"/>
</dbReference>
<dbReference type="EMBL" id="PUFO01000007">
    <property type="protein sequence ID" value="TDG80643.1"/>
    <property type="molecule type" value="Genomic_DNA"/>
</dbReference>
<evidence type="ECO:0000313" key="4">
    <source>
        <dbReference type="Proteomes" id="UP000294854"/>
    </source>
</evidence>
<comment type="caution">
    <text evidence="3">The sequence shown here is derived from an EMBL/GenBank/DDBJ whole genome shotgun (WGS) entry which is preliminary data.</text>
</comment>
<evidence type="ECO:0008006" key="5">
    <source>
        <dbReference type="Google" id="ProtNLM"/>
    </source>
</evidence>
<feature type="domain" description="Competence protein CoiA-like N-terminal" evidence="2">
    <location>
        <begin position="16"/>
        <end position="53"/>
    </location>
</feature>
<dbReference type="InterPro" id="IPR057253">
    <property type="entry name" value="CoiA-like_N"/>
</dbReference>
<gene>
    <name evidence="3" type="ORF">C5L31_001219</name>
</gene>
<keyword evidence="4" id="KW-1185">Reference proteome</keyword>
<dbReference type="RefSeq" id="WP_010620134.1">
    <property type="nucleotide sequence ID" value="NZ_PUFO01000007.1"/>
</dbReference>
<evidence type="ECO:0000313" key="3">
    <source>
        <dbReference type="EMBL" id="TDG80643.1"/>
    </source>
</evidence>
<name>A0A4R5NTQ7_9LACO</name>
<dbReference type="AlphaFoldDB" id="A0A4R5NTQ7"/>
<protein>
    <recommendedName>
        <fullName evidence="5">Competence protein CoiA</fullName>
    </recommendedName>
</protein>
<evidence type="ECO:0000259" key="2">
    <source>
        <dbReference type="Pfam" id="PF25164"/>
    </source>
</evidence>
<dbReference type="STRING" id="1122149.FD44_GL000550"/>
<evidence type="ECO:0000259" key="1">
    <source>
        <dbReference type="Pfam" id="PF06054"/>
    </source>
</evidence>
<dbReference type="Proteomes" id="UP000294854">
    <property type="component" value="Unassembled WGS sequence"/>
</dbReference>
<reference evidence="3 4" key="1">
    <citation type="journal article" date="2019" name="Appl. Microbiol. Biotechnol.">
        <title>Uncovering carbohydrate metabolism through a genotype-phenotype association study of 56 lactic acid bacteria genomes.</title>
        <authorList>
            <person name="Buron-Moles G."/>
            <person name="Chailyan A."/>
            <person name="Dolejs I."/>
            <person name="Forster J."/>
            <person name="Miks M.H."/>
        </authorList>
    </citation>
    <scope>NUCLEOTIDE SEQUENCE [LARGE SCALE GENOMIC DNA]</scope>
    <source>
        <strain evidence="3 4">ATCC 49373</strain>
    </source>
</reference>
<feature type="domain" description="Competence protein CoiA nuclease-like" evidence="1">
    <location>
        <begin position="60"/>
        <end position="189"/>
    </location>
</feature>
<dbReference type="Pfam" id="PF25164">
    <property type="entry name" value="CoiA_N"/>
    <property type="match status" value="1"/>
</dbReference>
<proteinExistence type="predicted"/>